<reference evidence="4 5" key="1">
    <citation type="submission" date="2020-10" db="EMBL/GenBank/DDBJ databases">
        <title>Myceligenerans pegani sp. nov., an endophytic actinomycete isolated from Peganum harmala L. in Xinjiang, China.</title>
        <authorList>
            <person name="Xin L."/>
        </authorList>
    </citation>
    <scope>NUCLEOTIDE SEQUENCE [LARGE SCALE GENOMIC DNA]</scope>
    <source>
        <strain evidence="4 5">TRM65318</strain>
    </source>
</reference>
<dbReference type="PANTHER" id="PTHR24171:SF8">
    <property type="entry name" value="BRCA1-ASSOCIATED RING DOMAIN PROTEIN 1"/>
    <property type="match status" value="1"/>
</dbReference>
<dbReference type="SUPFAM" id="SSF48403">
    <property type="entry name" value="Ankyrin repeat"/>
    <property type="match status" value="1"/>
</dbReference>
<dbReference type="PANTHER" id="PTHR24171">
    <property type="entry name" value="ANKYRIN REPEAT DOMAIN-CONTAINING PROTEIN 39-RELATED"/>
    <property type="match status" value="1"/>
</dbReference>
<sequence length="119" mass="12700">MTPEEQTRIQAVVADLAREGRTAVLEQFLDRGLSADQQDSSGNSLLMLAAYHGHAETVETLLRRGADPDVCNARDQSPIAGALVKGESEIVDLLRAAGASLDIGAPTAREVAKMFGRRL</sequence>
<evidence type="ECO:0000256" key="1">
    <source>
        <dbReference type="ARBA" id="ARBA00022737"/>
    </source>
</evidence>
<keyword evidence="1" id="KW-0677">Repeat</keyword>
<evidence type="ECO:0000256" key="2">
    <source>
        <dbReference type="ARBA" id="ARBA00023043"/>
    </source>
</evidence>
<organism evidence="4 5">
    <name type="scientific">Myceligenerans pegani</name>
    <dbReference type="NCBI Taxonomy" id="2776917"/>
    <lineage>
        <taxon>Bacteria</taxon>
        <taxon>Bacillati</taxon>
        <taxon>Actinomycetota</taxon>
        <taxon>Actinomycetes</taxon>
        <taxon>Micrococcales</taxon>
        <taxon>Promicromonosporaceae</taxon>
        <taxon>Myceligenerans</taxon>
    </lineage>
</organism>
<evidence type="ECO:0000313" key="5">
    <source>
        <dbReference type="Proteomes" id="UP000625527"/>
    </source>
</evidence>
<keyword evidence="2 3" id="KW-0040">ANK repeat</keyword>
<dbReference type="Gene3D" id="1.25.40.20">
    <property type="entry name" value="Ankyrin repeat-containing domain"/>
    <property type="match status" value="1"/>
</dbReference>
<dbReference type="InterPro" id="IPR036770">
    <property type="entry name" value="Ankyrin_rpt-contain_sf"/>
</dbReference>
<gene>
    <name evidence="4" type="ORF">IHE71_06505</name>
</gene>
<feature type="repeat" description="ANK" evidence="3">
    <location>
        <begin position="41"/>
        <end position="73"/>
    </location>
</feature>
<evidence type="ECO:0000256" key="3">
    <source>
        <dbReference type="PROSITE-ProRule" id="PRU00023"/>
    </source>
</evidence>
<dbReference type="SMART" id="SM00248">
    <property type="entry name" value="ANK"/>
    <property type="match status" value="2"/>
</dbReference>
<dbReference type="InterPro" id="IPR002110">
    <property type="entry name" value="Ankyrin_rpt"/>
</dbReference>
<dbReference type="EMBL" id="JADAQT010000062">
    <property type="protein sequence ID" value="MBE1875359.1"/>
    <property type="molecule type" value="Genomic_DNA"/>
</dbReference>
<name>A0ABR9MVF0_9MICO</name>
<evidence type="ECO:0000313" key="4">
    <source>
        <dbReference type="EMBL" id="MBE1875359.1"/>
    </source>
</evidence>
<accession>A0ABR9MVF0</accession>
<comment type="caution">
    <text evidence="4">The sequence shown here is derived from an EMBL/GenBank/DDBJ whole genome shotgun (WGS) entry which is preliminary data.</text>
</comment>
<dbReference type="Pfam" id="PF12796">
    <property type="entry name" value="Ank_2"/>
    <property type="match status" value="1"/>
</dbReference>
<keyword evidence="5" id="KW-1185">Reference proteome</keyword>
<proteinExistence type="predicted"/>
<protein>
    <submittedName>
        <fullName evidence="4">Ankyrin repeat domain-containing protein</fullName>
    </submittedName>
</protein>
<dbReference type="PROSITE" id="PS50297">
    <property type="entry name" value="ANK_REP_REGION"/>
    <property type="match status" value="1"/>
</dbReference>
<dbReference type="Proteomes" id="UP000625527">
    <property type="component" value="Unassembled WGS sequence"/>
</dbReference>
<dbReference type="PROSITE" id="PS50088">
    <property type="entry name" value="ANK_REPEAT"/>
    <property type="match status" value="1"/>
</dbReference>